<evidence type="ECO:0000256" key="1">
    <source>
        <dbReference type="SAM" id="MobiDB-lite"/>
    </source>
</evidence>
<gene>
    <name evidence="3" type="ORF">V2S66_08915</name>
</gene>
<evidence type="ECO:0008006" key="5">
    <source>
        <dbReference type="Google" id="ProtNLM"/>
    </source>
</evidence>
<evidence type="ECO:0000256" key="2">
    <source>
        <dbReference type="SAM" id="SignalP"/>
    </source>
</evidence>
<accession>A0ABU7P8F6</accession>
<evidence type="ECO:0000313" key="4">
    <source>
        <dbReference type="Proteomes" id="UP001344658"/>
    </source>
</evidence>
<dbReference type="RefSeq" id="WP_330794008.1">
    <property type="nucleotide sequence ID" value="NZ_JAZEWV010000005.1"/>
</dbReference>
<feature type="compositionally biased region" description="Low complexity" evidence="1">
    <location>
        <begin position="37"/>
        <end position="55"/>
    </location>
</feature>
<sequence>MRWRSVFAAGVLGALLTPLAVACGQGTADDGTPRGRPATGATVASSPAGGPASSPEDGGTPRQGPGTRVVFFSSTAATTPGAHEVLRDRSALARFAGRYAARDTKAAAGIRAAGQATDFSRSALVGWTDATGCSAATSAALQVLGERLALHVVQPEAPPECFASFRVTVVFEVPSERLPARPVFG</sequence>
<feature type="region of interest" description="Disordered" evidence="1">
    <location>
        <begin position="26"/>
        <end position="67"/>
    </location>
</feature>
<reference evidence="3 4" key="1">
    <citation type="submission" date="2023-12" db="EMBL/GenBank/DDBJ databases">
        <title>Streptomyces sp. V4-01.</title>
        <authorList>
            <person name="Somphong A."/>
            <person name="Phongsopitanun W."/>
        </authorList>
    </citation>
    <scope>NUCLEOTIDE SEQUENCE [LARGE SCALE GENOMIC DNA]</scope>
    <source>
        <strain evidence="3 4">V4-01</strain>
    </source>
</reference>
<proteinExistence type="predicted"/>
<feature type="chain" id="PRO_5045254892" description="Lipoprotein" evidence="2">
    <location>
        <begin position="23"/>
        <end position="185"/>
    </location>
</feature>
<feature type="signal peptide" evidence="2">
    <location>
        <begin position="1"/>
        <end position="22"/>
    </location>
</feature>
<comment type="caution">
    <text evidence="3">The sequence shown here is derived from an EMBL/GenBank/DDBJ whole genome shotgun (WGS) entry which is preliminary data.</text>
</comment>
<dbReference type="EMBL" id="JAZEWV010000005">
    <property type="protein sequence ID" value="MEE4542084.1"/>
    <property type="molecule type" value="Genomic_DNA"/>
</dbReference>
<name>A0ABU7P8F6_9ACTN</name>
<keyword evidence="4" id="KW-1185">Reference proteome</keyword>
<keyword evidence="2" id="KW-0732">Signal</keyword>
<dbReference type="Proteomes" id="UP001344658">
    <property type="component" value="Unassembled WGS sequence"/>
</dbReference>
<dbReference type="PROSITE" id="PS51257">
    <property type="entry name" value="PROKAR_LIPOPROTEIN"/>
    <property type="match status" value="1"/>
</dbReference>
<organism evidence="3 4">
    <name type="scientific">Actinacidiphila polyblastidii</name>
    <dbReference type="NCBI Taxonomy" id="3110430"/>
    <lineage>
        <taxon>Bacteria</taxon>
        <taxon>Bacillati</taxon>
        <taxon>Actinomycetota</taxon>
        <taxon>Actinomycetes</taxon>
        <taxon>Kitasatosporales</taxon>
        <taxon>Streptomycetaceae</taxon>
        <taxon>Actinacidiphila</taxon>
    </lineage>
</organism>
<evidence type="ECO:0000313" key="3">
    <source>
        <dbReference type="EMBL" id="MEE4542084.1"/>
    </source>
</evidence>
<protein>
    <recommendedName>
        <fullName evidence="5">Lipoprotein</fullName>
    </recommendedName>
</protein>